<dbReference type="InterPro" id="IPR011051">
    <property type="entry name" value="RmlC_Cupin_sf"/>
</dbReference>
<feature type="binding site" evidence="9">
    <location>
        <position position="102"/>
    </location>
    <ligand>
        <name>Zn(2+)</name>
        <dbReference type="ChEBI" id="CHEBI:29105"/>
    </ligand>
</feature>
<dbReference type="PRINTS" id="PR00714">
    <property type="entry name" value="MAN6PISMRASE"/>
</dbReference>
<feature type="binding site" evidence="9">
    <location>
        <position position="268"/>
    </location>
    <ligand>
        <name>Zn(2+)</name>
        <dbReference type="ChEBI" id="CHEBI:29105"/>
    </ligand>
</feature>
<feature type="compositionally biased region" description="Basic and acidic residues" evidence="10">
    <location>
        <begin position="420"/>
        <end position="438"/>
    </location>
</feature>
<sequence>MVLALTCAVQNYDWGVVGDSEVSSLGEANAGVASDATKPHAELWMGTHPSGPSVVVGTGAGLKETIASDARAHLGERVLERFGPDLPFLTKVLSVAKALSIQAHPDKKLAAKLHASNPAAYKDDNHKPEMTLAVTPFESLCGFVCHNDMAKNLTEVPELAAVAGEAAEDFLGYMPNSVGWVPAASRRRIKGVFAAVMRAEKPEIEHAVETLQKRLSAADPATLRDVDTLALRLCEQYPKDVGVLCAYLLNYVTLEPDECIYLAANEPHAYLAGTCIECMATSDNVVRAGLTPKLRDVDVLVEMLTYACGPTKILRGDVVDEKTRRYVPPFDEFQLETINLGPNDVYDVAVSKGPCVYLVREGGGTVNGTTGTEAMEAKRGGVFFSSAGEAVRFAASAEGMRAHRAMINDWVFSDVPRPPKWKENDVEGWRAYEHGRREDDDEYA</sequence>
<protein>
    <recommendedName>
        <fullName evidence="4">mannose-6-phosphate isomerase</fullName>
        <ecNumber evidence="4">5.3.1.8</ecNumber>
    </recommendedName>
</protein>
<evidence type="ECO:0000313" key="14">
    <source>
        <dbReference type="Proteomes" id="UP000001876"/>
    </source>
</evidence>
<dbReference type="Pfam" id="PF20511">
    <property type="entry name" value="PMI_typeI_cat"/>
    <property type="match status" value="1"/>
</dbReference>
<evidence type="ECO:0000256" key="8">
    <source>
        <dbReference type="PIRSR" id="PIRSR001480-1"/>
    </source>
</evidence>
<evidence type="ECO:0000256" key="7">
    <source>
        <dbReference type="ARBA" id="ARBA00023235"/>
    </source>
</evidence>
<dbReference type="Gene3D" id="1.10.441.10">
    <property type="entry name" value="Phosphomannose Isomerase, domain 2"/>
    <property type="match status" value="1"/>
</dbReference>
<keyword evidence="6 9" id="KW-0862">Zinc</keyword>
<organism evidence="14">
    <name type="scientific">Micromonas pusilla (strain CCMP1545)</name>
    <name type="common">Picoplanktonic green alga</name>
    <dbReference type="NCBI Taxonomy" id="564608"/>
    <lineage>
        <taxon>Eukaryota</taxon>
        <taxon>Viridiplantae</taxon>
        <taxon>Chlorophyta</taxon>
        <taxon>Mamiellophyceae</taxon>
        <taxon>Mamiellales</taxon>
        <taxon>Mamiellaceae</taxon>
        <taxon>Micromonas</taxon>
    </lineage>
</organism>
<dbReference type="KEGG" id="mpp:MICPUCDRAFT_27865"/>
<evidence type="ECO:0000256" key="9">
    <source>
        <dbReference type="PIRSR" id="PIRSR001480-2"/>
    </source>
</evidence>
<name>C1MYQ1_MICPC</name>
<keyword evidence="14" id="KW-1185">Reference proteome</keyword>
<dbReference type="RefSeq" id="XP_003060607.1">
    <property type="nucleotide sequence ID" value="XM_003060561.1"/>
</dbReference>
<dbReference type="EMBL" id="GG663742">
    <property type="protein sequence ID" value="EEH55376.1"/>
    <property type="molecule type" value="Genomic_DNA"/>
</dbReference>
<dbReference type="GO" id="GO:0008270">
    <property type="term" value="F:zinc ion binding"/>
    <property type="evidence" value="ECO:0007669"/>
    <property type="project" value="InterPro"/>
</dbReference>
<keyword evidence="7" id="KW-0413">Isomerase</keyword>
<reference evidence="13 14" key="1">
    <citation type="journal article" date="2009" name="Science">
        <title>Green evolution and dynamic adaptations revealed by genomes of the marine picoeukaryotes Micromonas.</title>
        <authorList>
            <person name="Worden A.Z."/>
            <person name="Lee J.H."/>
            <person name="Mock T."/>
            <person name="Rouze P."/>
            <person name="Simmons M.P."/>
            <person name="Aerts A.L."/>
            <person name="Allen A.E."/>
            <person name="Cuvelier M.L."/>
            <person name="Derelle E."/>
            <person name="Everett M.V."/>
            <person name="Foulon E."/>
            <person name="Grimwood J."/>
            <person name="Gundlach H."/>
            <person name="Henrissat B."/>
            <person name="Napoli C."/>
            <person name="McDonald S.M."/>
            <person name="Parker M.S."/>
            <person name="Rombauts S."/>
            <person name="Salamov A."/>
            <person name="Von Dassow P."/>
            <person name="Badger J.H."/>
            <person name="Coutinho P.M."/>
            <person name="Demir E."/>
            <person name="Dubchak I."/>
            <person name="Gentemann C."/>
            <person name="Eikrem W."/>
            <person name="Gready J.E."/>
            <person name="John U."/>
            <person name="Lanier W."/>
            <person name="Lindquist E.A."/>
            <person name="Lucas S."/>
            <person name="Mayer K.F."/>
            <person name="Moreau H."/>
            <person name="Not F."/>
            <person name="Otillar R."/>
            <person name="Panaud O."/>
            <person name="Pangilinan J."/>
            <person name="Paulsen I."/>
            <person name="Piegu B."/>
            <person name="Poliakov A."/>
            <person name="Robbens S."/>
            <person name="Schmutz J."/>
            <person name="Toulza E."/>
            <person name="Wyss T."/>
            <person name="Zelensky A."/>
            <person name="Zhou K."/>
            <person name="Armbrust E.V."/>
            <person name="Bhattacharya D."/>
            <person name="Goodenough U.W."/>
            <person name="Van de Peer Y."/>
            <person name="Grigoriev I.V."/>
        </authorList>
    </citation>
    <scope>NUCLEOTIDE SEQUENCE [LARGE SCALE GENOMIC DNA]</scope>
    <source>
        <strain evidence="13 14">CCMP1545</strain>
    </source>
</reference>
<comment type="similarity">
    <text evidence="3">Belongs to the mannose-6-phosphate isomerase type 1 family.</text>
</comment>
<dbReference type="PIRSF" id="PIRSF001480">
    <property type="entry name" value="Mannose-6-phosphate_isomerase"/>
    <property type="match status" value="1"/>
</dbReference>
<feature type="binding site" evidence="9">
    <location>
        <position position="129"/>
    </location>
    <ligand>
        <name>Zn(2+)</name>
        <dbReference type="ChEBI" id="CHEBI:29105"/>
    </ligand>
</feature>
<feature type="region of interest" description="Disordered" evidence="10">
    <location>
        <begin position="420"/>
        <end position="444"/>
    </location>
</feature>
<evidence type="ECO:0000313" key="13">
    <source>
        <dbReference type="EMBL" id="EEH55376.1"/>
    </source>
</evidence>
<dbReference type="eggNOG" id="KOG2757">
    <property type="taxonomic scope" value="Eukaryota"/>
</dbReference>
<evidence type="ECO:0000259" key="12">
    <source>
        <dbReference type="Pfam" id="PF20512"/>
    </source>
</evidence>
<evidence type="ECO:0000256" key="2">
    <source>
        <dbReference type="ARBA" id="ARBA00004666"/>
    </source>
</evidence>
<comment type="pathway">
    <text evidence="2">Nucleotide-sugar biosynthesis; GDP-alpha-D-mannose biosynthesis; alpha-D-mannose 1-phosphate from D-fructose 6-phosphate: step 1/2.</text>
</comment>
<dbReference type="Pfam" id="PF20512">
    <property type="entry name" value="PMI_typeI_hel"/>
    <property type="match status" value="1"/>
</dbReference>
<evidence type="ECO:0000259" key="11">
    <source>
        <dbReference type="Pfam" id="PF20511"/>
    </source>
</evidence>
<dbReference type="InterPro" id="IPR001250">
    <property type="entry name" value="Man6P_Isoase-1"/>
</dbReference>
<dbReference type="PROSITE" id="PS00965">
    <property type="entry name" value="PMI_I_1"/>
    <property type="match status" value="1"/>
</dbReference>
<dbReference type="AlphaFoldDB" id="C1MYQ1"/>
<dbReference type="InterPro" id="IPR016305">
    <property type="entry name" value="Mannose-6-P_Isomerase"/>
</dbReference>
<dbReference type="SUPFAM" id="SSF51182">
    <property type="entry name" value="RmlC-like cupins"/>
    <property type="match status" value="1"/>
</dbReference>
<dbReference type="GO" id="GO:0004476">
    <property type="term" value="F:mannose-6-phosphate isomerase activity"/>
    <property type="evidence" value="ECO:0007669"/>
    <property type="project" value="UniProtKB-EC"/>
</dbReference>
<dbReference type="OMA" id="DIGLFCG"/>
<evidence type="ECO:0000256" key="1">
    <source>
        <dbReference type="ARBA" id="ARBA00000757"/>
    </source>
</evidence>
<dbReference type="Gene3D" id="2.60.120.10">
    <property type="entry name" value="Jelly Rolls"/>
    <property type="match status" value="2"/>
</dbReference>
<dbReference type="InterPro" id="IPR014710">
    <property type="entry name" value="RmlC-like_jellyroll"/>
</dbReference>
<comment type="cofactor">
    <cofactor evidence="9">
        <name>Zn(2+)</name>
        <dbReference type="ChEBI" id="CHEBI:29105"/>
    </cofactor>
    <text evidence="9">Binds 1 zinc ion per subunit.</text>
</comment>
<dbReference type="EC" id="5.3.1.8" evidence="4"/>
<evidence type="ECO:0000256" key="4">
    <source>
        <dbReference type="ARBA" id="ARBA00011956"/>
    </source>
</evidence>
<evidence type="ECO:0000256" key="6">
    <source>
        <dbReference type="ARBA" id="ARBA00022833"/>
    </source>
</evidence>
<dbReference type="GO" id="GO:0005829">
    <property type="term" value="C:cytosol"/>
    <property type="evidence" value="ECO:0007669"/>
    <property type="project" value="TreeGrafter"/>
</dbReference>
<evidence type="ECO:0000256" key="3">
    <source>
        <dbReference type="ARBA" id="ARBA00010772"/>
    </source>
</evidence>
<evidence type="ECO:0000256" key="10">
    <source>
        <dbReference type="SAM" id="MobiDB-lite"/>
    </source>
</evidence>
<dbReference type="NCBIfam" id="TIGR00218">
    <property type="entry name" value="manA"/>
    <property type="match status" value="1"/>
</dbReference>
<gene>
    <name evidence="13" type="ORF">MICPUCDRAFT_27865</name>
</gene>
<accession>C1MYQ1</accession>
<dbReference type="Proteomes" id="UP000001876">
    <property type="component" value="Unassembled WGS sequence"/>
</dbReference>
<dbReference type="CDD" id="cd07011">
    <property type="entry name" value="cupin_PMI_type_I_N"/>
    <property type="match status" value="1"/>
</dbReference>
<dbReference type="UniPathway" id="UPA00126">
    <property type="reaction ID" value="UER00423"/>
</dbReference>
<dbReference type="InterPro" id="IPR018050">
    <property type="entry name" value="Pmannose_isomerase-type1_CS"/>
</dbReference>
<dbReference type="OrthoDB" id="6605218at2759"/>
<feature type="domain" description="Phosphomannose isomerase type I catalytic" evidence="11">
    <location>
        <begin position="3"/>
        <end position="143"/>
    </location>
</feature>
<dbReference type="GO" id="GO:0009298">
    <property type="term" value="P:GDP-mannose biosynthetic process"/>
    <property type="evidence" value="ECO:0007669"/>
    <property type="project" value="UniProtKB-UniPathway"/>
</dbReference>
<dbReference type="PROSITE" id="PS00966">
    <property type="entry name" value="PMI_I_2"/>
    <property type="match status" value="1"/>
</dbReference>
<dbReference type="GO" id="GO:0005975">
    <property type="term" value="P:carbohydrate metabolic process"/>
    <property type="evidence" value="ECO:0007669"/>
    <property type="project" value="InterPro"/>
</dbReference>
<feature type="domain" description="Phosphomannose isomerase type I helical insertion" evidence="12">
    <location>
        <begin position="182"/>
        <end position="249"/>
    </location>
</feature>
<proteinExistence type="inferred from homology"/>
<evidence type="ECO:0000256" key="5">
    <source>
        <dbReference type="ARBA" id="ARBA00022723"/>
    </source>
</evidence>
<feature type="binding site" evidence="9">
    <location>
        <position position="104"/>
    </location>
    <ligand>
        <name>Zn(2+)</name>
        <dbReference type="ChEBI" id="CHEBI:29105"/>
    </ligand>
</feature>
<dbReference type="GeneID" id="9686044"/>
<dbReference type="PANTHER" id="PTHR10309:SF0">
    <property type="entry name" value="MANNOSE-6-PHOSPHATE ISOMERASE"/>
    <property type="match status" value="1"/>
</dbReference>
<dbReference type="InterPro" id="IPR046457">
    <property type="entry name" value="PMI_typeI_cat"/>
</dbReference>
<feature type="active site" evidence="8">
    <location>
        <position position="287"/>
    </location>
</feature>
<dbReference type="InterPro" id="IPR046458">
    <property type="entry name" value="PMI_typeI_hel"/>
</dbReference>
<comment type="catalytic activity">
    <reaction evidence="1">
        <text>D-mannose 6-phosphate = D-fructose 6-phosphate</text>
        <dbReference type="Rhea" id="RHEA:12356"/>
        <dbReference type="ChEBI" id="CHEBI:58735"/>
        <dbReference type="ChEBI" id="CHEBI:61527"/>
        <dbReference type="EC" id="5.3.1.8"/>
    </reaction>
</comment>
<dbReference type="PANTHER" id="PTHR10309">
    <property type="entry name" value="MANNOSE-6-PHOSPHATE ISOMERASE"/>
    <property type="match status" value="1"/>
</dbReference>
<keyword evidence="5 9" id="KW-0479">Metal-binding</keyword>
<dbReference type="STRING" id="564608.C1MYQ1"/>